<gene>
    <name evidence="1" type="ordered locus">Bresu_2038</name>
</gene>
<proteinExistence type="predicted"/>
<sequence length="472" mass="51772">MRDDNVFDAWIDLNNVSDHTHELLEALARHYEAMGALLPDEAAEEVRDVLRKVDAEAWARSFGNGEERLAETRNQVPSVFFKDSLDRVDNLYFELGGFAHALYCYASSGMVEPGYRDTTRETMSTWIEGWLERANRIAETTPASVHSLDFFRLIAMGANARWALDNGRPITGDQLAALSALARNEGATSTAAYERVRKTVQNLVAEALGKSSNKDLEVLPNRSISPASAISWLREQAPDYFPSMWALPEPIQAAEAEDETEAFVFVPVASAHLHVEPKLFTPDARLEEGYVVGASSKVIGDYWEALDALSHMRAPRFRHPRAHAALGPLACEDSWVRVPRGEIEAQLAALATPGEEHVDGPTSEIVEAIKADLRFRPLALGHSRKLFRFQSVRTGKAIAVEARKGPPVVYVARRDGENLPSLASSARIVGGAPSGRNSNLNSIPTFKNEELLAFRPAAASDLAGLLDHLSAA</sequence>
<keyword evidence="2" id="KW-1185">Reference proteome</keyword>
<accession>D9QIL5</accession>
<evidence type="ECO:0000313" key="1">
    <source>
        <dbReference type="EMBL" id="ADL01348.1"/>
    </source>
</evidence>
<dbReference type="HOGENOM" id="CLU_578314_0_0_5"/>
<dbReference type="Proteomes" id="UP000002696">
    <property type="component" value="Chromosome"/>
</dbReference>
<dbReference type="BioCyc" id="BSUB633149:G1GM8-2035-MONOMER"/>
<evidence type="ECO:0000313" key="2">
    <source>
        <dbReference type="Proteomes" id="UP000002696"/>
    </source>
</evidence>
<name>D9QIL5_BRESC</name>
<dbReference type="AlphaFoldDB" id="D9QIL5"/>
<dbReference type="RefSeq" id="WP_013269449.1">
    <property type="nucleotide sequence ID" value="NC_014375.1"/>
</dbReference>
<organism evidence="1 2">
    <name type="scientific">Brevundimonas subvibrioides (strain ATCC 15264 / DSM 4735 / LMG 14903 / NBRC 16000 / CB 81)</name>
    <name type="common">Caulobacter subvibrioides</name>
    <dbReference type="NCBI Taxonomy" id="633149"/>
    <lineage>
        <taxon>Bacteria</taxon>
        <taxon>Pseudomonadati</taxon>
        <taxon>Pseudomonadota</taxon>
        <taxon>Alphaproteobacteria</taxon>
        <taxon>Caulobacterales</taxon>
        <taxon>Caulobacteraceae</taxon>
        <taxon>Brevundimonas</taxon>
    </lineage>
</organism>
<dbReference type="EMBL" id="CP002102">
    <property type="protein sequence ID" value="ADL01348.1"/>
    <property type="molecule type" value="Genomic_DNA"/>
</dbReference>
<dbReference type="OrthoDB" id="9800901at2"/>
<protein>
    <submittedName>
        <fullName evidence="1">Uncharacterized protein</fullName>
    </submittedName>
</protein>
<dbReference type="InParanoid" id="D9QIL5"/>
<dbReference type="KEGG" id="bsb:Bresu_2038"/>
<reference evidence="2" key="1">
    <citation type="journal article" date="2011" name="J. Bacteriol.">
        <title>Genome sequences of eight morphologically diverse alphaproteobacteria.</title>
        <authorList>
            <consortium name="US DOE Joint Genome Institute"/>
            <person name="Brown P.J."/>
            <person name="Kysela D.T."/>
            <person name="Buechlein A."/>
            <person name="Hemmerich C."/>
            <person name="Brun Y.V."/>
        </authorList>
    </citation>
    <scope>NUCLEOTIDE SEQUENCE [LARGE SCALE GENOMIC DNA]</scope>
    <source>
        <strain evidence="2">ATCC 15264 / DSM 4735 / LMG 14903 / NBRC 16000 / CB 81</strain>
    </source>
</reference>